<evidence type="ECO:0000313" key="3">
    <source>
        <dbReference type="EMBL" id="CAI0416048.1"/>
    </source>
</evidence>
<keyword evidence="1" id="KW-0472">Membrane</keyword>
<feature type="transmembrane region" description="Helical" evidence="1">
    <location>
        <begin position="64"/>
        <end position="84"/>
    </location>
</feature>
<comment type="caution">
    <text evidence="2">The sequence shown here is derived from an EMBL/GenBank/DDBJ whole genome shotgun (WGS) entry which is preliminary data.</text>
</comment>
<proteinExistence type="predicted"/>
<organism evidence="2 4">
    <name type="scientific">Linum tenue</name>
    <dbReference type="NCBI Taxonomy" id="586396"/>
    <lineage>
        <taxon>Eukaryota</taxon>
        <taxon>Viridiplantae</taxon>
        <taxon>Streptophyta</taxon>
        <taxon>Embryophyta</taxon>
        <taxon>Tracheophyta</taxon>
        <taxon>Spermatophyta</taxon>
        <taxon>Magnoliopsida</taxon>
        <taxon>eudicotyledons</taxon>
        <taxon>Gunneridae</taxon>
        <taxon>Pentapetalae</taxon>
        <taxon>rosids</taxon>
        <taxon>fabids</taxon>
        <taxon>Malpighiales</taxon>
        <taxon>Linaceae</taxon>
        <taxon>Linum</taxon>
    </lineage>
</organism>
<feature type="transmembrane region" description="Helical" evidence="1">
    <location>
        <begin position="22"/>
        <end position="43"/>
    </location>
</feature>
<keyword evidence="1" id="KW-0812">Transmembrane</keyword>
<dbReference type="EMBL" id="CAMGYJ010000005">
    <property type="protein sequence ID" value="CAI0415743.1"/>
    <property type="molecule type" value="Genomic_DNA"/>
</dbReference>
<keyword evidence="1" id="KW-1133">Transmembrane helix</keyword>
<sequence>EQAPFSRLPWLPPAPFGDRRQLSLSFLFFPLLLCFHAFVFSVLHPDLLVWGFSAVVAFQISKRLLFFSDLGFSSLVLLCSAWFSDFAAGRVSFEDLVLEWLLLVGGFFYSEELIRRFPLPSTVVVLGFG</sequence>
<protein>
    <submittedName>
        <fullName evidence="2">Uncharacterized protein</fullName>
    </submittedName>
</protein>
<accession>A0AAV0K1T2</accession>
<dbReference type="Proteomes" id="UP001154282">
    <property type="component" value="Unassembled WGS sequence"/>
</dbReference>
<feature type="non-terminal residue" evidence="2">
    <location>
        <position position="1"/>
    </location>
</feature>
<keyword evidence="4" id="KW-1185">Reference proteome</keyword>
<evidence type="ECO:0000313" key="4">
    <source>
        <dbReference type="Proteomes" id="UP001154282"/>
    </source>
</evidence>
<dbReference type="AlphaFoldDB" id="A0AAV0K1T2"/>
<evidence type="ECO:0000256" key="1">
    <source>
        <dbReference type="SAM" id="Phobius"/>
    </source>
</evidence>
<reference evidence="2" key="1">
    <citation type="submission" date="2022-08" db="EMBL/GenBank/DDBJ databases">
        <authorList>
            <person name="Gutierrez-Valencia J."/>
        </authorList>
    </citation>
    <scope>NUCLEOTIDE SEQUENCE</scope>
</reference>
<evidence type="ECO:0000313" key="2">
    <source>
        <dbReference type="EMBL" id="CAI0415743.1"/>
    </source>
</evidence>
<name>A0AAV0K1T2_9ROSI</name>
<dbReference type="EMBL" id="CAMGYJ010000005">
    <property type="protein sequence ID" value="CAI0416048.1"/>
    <property type="molecule type" value="Genomic_DNA"/>
</dbReference>
<gene>
    <name evidence="2" type="ORF">LITE_LOCUS16743</name>
    <name evidence="3" type="ORF">LITE_LOCUS16824</name>
</gene>